<evidence type="ECO:0000256" key="4">
    <source>
        <dbReference type="PROSITE-ProRule" id="PRU00146"/>
    </source>
</evidence>
<feature type="compositionally biased region" description="Basic and acidic residues" evidence="5">
    <location>
        <begin position="12"/>
        <end position="22"/>
    </location>
</feature>
<dbReference type="InterPro" id="IPR019786">
    <property type="entry name" value="Zinc_finger_PHD-type_CS"/>
</dbReference>
<feature type="domain" description="PHD-type" evidence="6">
    <location>
        <begin position="360"/>
        <end position="410"/>
    </location>
</feature>
<gene>
    <name evidence="7" type="ORF">IL334_005484</name>
</gene>
<evidence type="ECO:0000256" key="3">
    <source>
        <dbReference type="ARBA" id="ARBA00022833"/>
    </source>
</evidence>
<dbReference type="CDD" id="cd15534">
    <property type="entry name" value="PHD2_PHF12_Rco1"/>
    <property type="match status" value="1"/>
</dbReference>
<dbReference type="PANTHER" id="PTHR47636">
    <property type="entry name" value="TRANSCRIPTIONAL REGULATORY PROTEIN RCO1"/>
    <property type="match status" value="1"/>
</dbReference>
<organism evidence="7 8">
    <name type="scientific">Kwoniella shivajii</name>
    <dbReference type="NCBI Taxonomy" id="564305"/>
    <lineage>
        <taxon>Eukaryota</taxon>
        <taxon>Fungi</taxon>
        <taxon>Dikarya</taxon>
        <taxon>Basidiomycota</taxon>
        <taxon>Agaricomycotina</taxon>
        <taxon>Tremellomycetes</taxon>
        <taxon>Tremellales</taxon>
        <taxon>Cryptococcaceae</taxon>
        <taxon>Kwoniella</taxon>
    </lineage>
</organism>
<evidence type="ECO:0000256" key="5">
    <source>
        <dbReference type="SAM" id="MobiDB-lite"/>
    </source>
</evidence>
<evidence type="ECO:0000256" key="1">
    <source>
        <dbReference type="ARBA" id="ARBA00022723"/>
    </source>
</evidence>
<dbReference type="InterPro" id="IPR001965">
    <property type="entry name" value="Znf_PHD"/>
</dbReference>
<keyword evidence="8" id="KW-1185">Reference proteome</keyword>
<dbReference type="PROSITE" id="PS50016">
    <property type="entry name" value="ZF_PHD_2"/>
    <property type="match status" value="1"/>
</dbReference>
<reference evidence="7 8" key="1">
    <citation type="submission" date="2024-01" db="EMBL/GenBank/DDBJ databases">
        <title>Comparative genomics of Cryptococcus and Kwoniella reveals pathogenesis evolution and contrasting modes of karyotype evolution via chromosome fusion or intercentromeric recombination.</title>
        <authorList>
            <person name="Coelho M.A."/>
            <person name="David-Palma M."/>
            <person name="Shea T."/>
            <person name="Bowers K."/>
            <person name="McGinley-Smith S."/>
            <person name="Mohammad A.W."/>
            <person name="Gnirke A."/>
            <person name="Yurkov A.M."/>
            <person name="Nowrousian M."/>
            <person name="Sun S."/>
            <person name="Cuomo C.A."/>
            <person name="Heitman J."/>
        </authorList>
    </citation>
    <scope>NUCLEOTIDE SEQUENCE [LARGE SCALE GENOMIC DNA]</scope>
    <source>
        <strain evidence="7">CBS 11374</strain>
    </source>
</reference>
<feature type="compositionally biased region" description="Low complexity" evidence="5">
    <location>
        <begin position="29"/>
        <end position="40"/>
    </location>
</feature>
<dbReference type="PANTHER" id="PTHR47636:SF1">
    <property type="entry name" value="TRANSCRIPTIONAL REGULATORY PROTEIN RCO1"/>
    <property type="match status" value="1"/>
</dbReference>
<feature type="region of interest" description="Disordered" evidence="5">
    <location>
        <begin position="307"/>
        <end position="332"/>
    </location>
</feature>
<dbReference type="InterPro" id="IPR011011">
    <property type="entry name" value="Znf_FYVE_PHD"/>
</dbReference>
<dbReference type="PROSITE" id="PS01359">
    <property type="entry name" value="ZF_PHD_1"/>
    <property type="match status" value="1"/>
</dbReference>
<dbReference type="Proteomes" id="UP001329825">
    <property type="component" value="Chromosome 7"/>
</dbReference>
<proteinExistence type="predicted"/>
<feature type="region of interest" description="Disordered" evidence="5">
    <location>
        <begin position="1"/>
        <end position="269"/>
    </location>
</feature>
<dbReference type="Gene3D" id="3.30.40.10">
    <property type="entry name" value="Zinc/RING finger domain, C3HC4 (zinc finger)"/>
    <property type="match status" value="2"/>
</dbReference>
<feature type="compositionally biased region" description="Low complexity" evidence="5">
    <location>
        <begin position="688"/>
        <end position="698"/>
    </location>
</feature>
<dbReference type="InterPro" id="IPR013083">
    <property type="entry name" value="Znf_RING/FYVE/PHD"/>
</dbReference>
<evidence type="ECO:0000313" key="8">
    <source>
        <dbReference type="Proteomes" id="UP001329825"/>
    </source>
</evidence>
<accession>A0ABZ1D3L1</accession>
<dbReference type="EMBL" id="CP141887">
    <property type="protein sequence ID" value="WRT68508.1"/>
    <property type="molecule type" value="Genomic_DNA"/>
</dbReference>
<evidence type="ECO:0000259" key="6">
    <source>
        <dbReference type="PROSITE" id="PS50016"/>
    </source>
</evidence>
<sequence length="738" mass="79737">MDVDTPPPPFAVKEEELRDRKGGLPPSPSAESMSSSRRPSLATPHTSAGPSSRPMTSSGSSERPKRNGDGYWKMKEAETKAQTDQPFEVRENTEASPVVPHSTSAVTTEQDVIMTPPTPAIPLESNPISILNPPATAPVPKKRGRKRISPPPLMTTKGISLVFRMPPNATPGPSATPMGTGTPTAASGSSNPLQGSRASTPDHRSNASVLGDDTGSKKKRKSEPTISTSRLTRGRPSPRGTPLSGSPAPANGALSIFAPPPPTDSLPEAIQSSLPVYPADSEATAAVDADAIRRDAAAGFESRLRSRLPRRDGGERTGVSASGKDVRVGGTARTAEKAPVVIPAGKKKGKGKADVEIPNQDFCSACRGIGRFLCCDGCPRSFHFMCLEPPLRIDELPDEETWYCKKCSADREKELKPVPMVFKQLTKKVEGDNPVQFRLPADIRTYFTGVGTATRGEYVDAEEARTKFDRKGFQEDRDPLRQRDGKNRPIACYVCGGSSLPNHSLITDPESTWRQIVSCDYCSLSWHLDCLDPPLSSMPNSGRKWMCPNHAEQALPRRRTVRNDLETIDIESRHQPNNGNIVIVPEPEPPKGPMLDYEDLIINRKKFRVPERIIRLDFWEKVMQKGGAIKPDNFSDTTADSLVSLSEEDMEAANLVLSLLQAPSRPANNQPVPRNNDIDNVEQPNYAPTGPTDPSSSPATPPQPLPSTPAKSSSGGKQPKIVLRMPGLANGNGATPSK</sequence>
<dbReference type="RefSeq" id="XP_062793248.1">
    <property type="nucleotide sequence ID" value="XM_062937197.1"/>
</dbReference>
<dbReference type="SUPFAM" id="SSF57903">
    <property type="entry name" value="FYVE/PHD zinc finger"/>
    <property type="match status" value="2"/>
</dbReference>
<keyword evidence="2 4" id="KW-0863">Zinc-finger</keyword>
<keyword evidence="1" id="KW-0479">Metal-binding</keyword>
<feature type="compositionally biased region" description="Basic and acidic residues" evidence="5">
    <location>
        <begin position="62"/>
        <end position="93"/>
    </location>
</feature>
<keyword evidence="3" id="KW-0862">Zinc</keyword>
<feature type="compositionally biased region" description="Low complexity" evidence="5">
    <location>
        <begin position="49"/>
        <end position="61"/>
    </location>
</feature>
<dbReference type="InterPro" id="IPR052819">
    <property type="entry name" value="Chromatin_regulatory_protein"/>
</dbReference>
<name>A0ABZ1D3L1_9TREE</name>
<dbReference type="InterPro" id="IPR019787">
    <property type="entry name" value="Znf_PHD-finger"/>
</dbReference>
<feature type="region of interest" description="Disordered" evidence="5">
    <location>
        <begin position="662"/>
        <end position="738"/>
    </location>
</feature>
<dbReference type="GeneID" id="87957615"/>
<dbReference type="SMART" id="SM00249">
    <property type="entry name" value="PHD"/>
    <property type="match status" value="2"/>
</dbReference>
<feature type="compositionally biased region" description="Pro residues" evidence="5">
    <location>
        <begin position="1"/>
        <end position="10"/>
    </location>
</feature>
<dbReference type="CDD" id="cd15535">
    <property type="entry name" value="PHD1_Rco1"/>
    <property type="match status" value="1"/>
</dbReference>
<evidence type="ECO:0000256" key="2">
    <source>
        <dbReference type="ARBA" id="ARBA00022771"/>
    </source>
</evidence>
<evidence type="ECO:0000313" key="7">
    <source>
        <dbReference type="EMBL" id="WRT68508.1"/>
    </source>
</evidence>
<dbReference type="Pfam" id="PF00628">
    <property type="entry name" value="PHD"/>
    <property type="match status" value="2"/>
</dbReference>
<feature type="compositionally biased region" description="Low complexity" evidence="5">
    <location>
        <begin position="171"/>
        <end position="190"/>
    </location>
</feature>
<protein>
    <recommendedName>
        <fullName evidence="6">PHD-type domain-containing protein</fullName>
    </recommendedName>
</protein>
<feature type="compositionally biased region" description="Polar residues" evidence="5">
    <location>
        <begin position="101"/>
        <end position="110"/>
    </location>
</feature>